<evidence type="ECO:0000259" key="6">
    <source>
        <dbReference type="Pfam" id="PF01509"/>
    </source>
</evidence>
<evidence type="ECO:0000256" key="2">
    <source>
        <dbReference type="ARBA" id="ARBA00005642"/>
    </source>
</evidence>
<keyword evidence="12" id="KW-1185">Reference proteome</keyword>
<evidence type="ECO:0000313" key="11">
    <source>
        <dbReference type="Proteomes" id="UP000215596"/>
    </source>
</evidence>
<evidence type="ECO:0000256" key="1">
    <source>
        <dbReference type="ARBA" id="ARBA00000385"/>
    </source>
</evidence>
<accession>A0A268ES72</accession>
<comment type="caution">
    <text evidence="10">The sequence shown here is derived from an EMBL/GenBank/DDBJ whole genome shotgun (WGS) entry which is preliminary data.</text>
</comment>
<dbReference type="Pfam" id="PF16198">
    <property type="entry name" value="TruB_C_2"/>
    <property type="match status" value="1"/>
</dbReference>
<dbReference type="HAMAP" id="MF_01080">
    <property type="entry name" value="TruB_bact"/>
    <property type="match status" value="1"/>
</dbReference>
<dbReference type="InterPro" id="IPR020103">
    <property type="entry name" value="PsdUridine_synth_cat_dom_sf"/>
</dbReference>
<evidence type="ECO:0000256" key="5">
    <source>
        <dbReference type="HAMAP-Rule" id="MF_01080"/>
    </source>
</evidence>
<evidence type="ECO:0000256" key="3">
    <source>
        <dbReference type="ARBA" id="ARBA00022694"/>
    </source>
</evidence>
<dbReference type="AlphaFoldDB" id="A0A268ES72"/>
<evidence type="ECO:0000313" key="9">
    <source>
        <dbReference type="EMBL" id="MUG66713.1"/>
    </source>
</evidence>
<keyword evidence="3 5" id="KW-0819">tRNA processing</keyword>
<evidence type="ECO:0000313" key="10">
    <source>
        <dbReference type="EMBL" id="PAD75934.1"/>
    </source>
</evidence>
<feature type="domain" description="tRNA pseudouridylate synthase B C-terminal" evidence="8">
    <location>
        <begin position="179"/>
        <end position="237"/>
    </location>
</feature>
<evidence type="ECO:0000313" key="12">
    <source>
        <dbReference type="Proteomes" id="UP000435177"/>
    </source>
</evidence>
<dbReference type="InterPro" id="IPR014780">
    <property type="entry name" value="tRNA_psdUridine_synth_TruB"/>
</dbReference>
<dbReference type="GO" id="GO:0160148">
    <property type="term" value="F:tRNA pseudouridine(55) synthase activity"/>
    <property type="evidence" value="ECO:0007669"/>
    <property type="project" value="UniProtKB-EC"/>
</dbReference>
<keyword evidence="4 5" id="KW-0413">Isomerase</keyword>
<evidence type="ECO:0000256" key="4">
    <source>
        <dbReference type="ARBA" id="ARBA00023235"/>
    </source>
</evidence>
<dbReference type="CDD" id="cd02573">
    <property type="entry name" value="PseudoU_synth_EcTruB"/>
    <property type="match status" value="1"/>
</dbReference>
<feature type="domain" description="tRNA pseudouridine synthase II TruB subfamily 1 C-terminal" evidence="7">
    <location>
        <begin position="241"/>
        <end position="299"/>
    </location>
</feature>
<dbReference type="InterPro" id="IPR015240">
    <property type="entry name" value="tRNA_sdUridine_synth_fam1_C"/>
</dbReference>
<feature type="domain" description="Pseudouridine synthase II N-terminal" evidence="6">
    <location>
        <begin position="26"/>
        <end position="178"/>
    </location>
</feature>
<comment type="similarity">
    <text evidence="2 5">Belongs to the pseudouridine synthase TruB family. Type 1 subfamily.</text>
</comment>
<dbReference type="GO" id="GO:0003723">
    <property type="term" value="F:RNA binding"/>
    <property type="evidence" value="ECO:0007669"/>
    <property type="project" value="InterPro"/>
</dbReference>
<reference evidence="9 12" key="2">
    <citation type="submission" date="2019-11" db="EMBL/GenBank/DDBJ databases">
        <title>Draft genome sequences of five Paenibacillus species of dairy origin.</title>
        <authorList>
            <person name="Olajide A.M."/>
            <person name="Chen S."/>
            <person name="Lapointe G."/>
        </authorList>
    </citation>
    <scope>NUCLEOTIDE SEQUENCE [LARGE SCALE GENOMIC DNA]</scope>
    <source>
        <strain evidence="9 12">3CS1</strain>
    </source>
</reference>
<dbReference type="NCBIfam" id="TIGR00431">
    <property type="entry name" value="TruB"/>
    <property type="match status" value="1"/>
</dbReference>
<dbReference type="Gene3D" id="3.30.2350.10">
    <property type="entry name" value="Pseudouridine synthase"/>
    <property type="match status" value="1"/>
</dbReference>
<dbReference type="InterPro" id="IPR002501">
    <property type="entry name" value="PsdUridine_synth_N"/>
</dbReference>
<dbReference type="SUPFAM" id="SSF55120">
    <property type="entry name" value="Pseudouridine synthase"/>
    <property type="match status" value="1"/>
</dbReference>
<dbReference type="EMBL" id="WOAA01000008">
    <property type="protein sequence ID" value="MUG66713.1"/>
    <property type="molecule type" value="Genomic_DNA"/>
</dbReference>
<dbReference type="GO" id="GO:1990481">
    <property type="term" value="P:mRNA pseudouridine synthesis"/>
    <property type="evidence" value="ECO:0007669"/>
    <property type="project" value="TreeGrafter"/>
</dbReference>
<gene>
    <name evidence="5 10" type="primary">truB</name>
    <name evidence="10" type="ORF">CHH67_13400</name>
    <name evidence="9" type="ORF">GNP94_11945</name>
</gene>
<dbReference type="InterPro" id="IPR032819">
    <property type="entry name" value="TruB_C"/>
</dbReference>
<organism evidence="10 11">
    <name type="scientific">Paenibacillus campinasensis</name>
    <dbReference type="NCBI Taxonomy" id="66347"/>
    <lineage>
        <taxon>Bacteria</taxon>
        <taxon>Bacillati</taxon>
        <taxon>Bacillota</taxon>
        <taxon>Bacilli</taxon>
        <taxon>Bacillales</taxon>
        <taxon>Paenibacillaceae</taxon>
        <taxon>Paenibacillus</taxon>
    </lineage>
</organism>
<feature type="active site" description="Nucleophile" evidence="5">
    <location>
        <position position="41"/>
    </location>
</feature>
<name>A0A268ES72_9BACL</name>
<dbReference type="PANTHER" id="PTHR13767:SF2">
    <property type="entry name" value="PSEUDOURIDYLATE SYNTHASE TRUB1"/>
    <property type="match status" value="1"/>
</dbReference>
<dbReference type="Pfam" id="PF09157">
    <property type="entry name" value="TruB-C_2"/>
    <property type="match status" value="1"/>
</dbReference>
<dbReference type="Proteomes" id="UP000215596">
    <property type="component" value="Unassembled WGS sequence"/>
</dbReference>
<reference evidence="10 11" key="1">
    <citation type="submission" date="2017-07" db="EMBL/GenBank/DDBJ databases">
        <title>Isolation and whole genome analysis of endospore-forming bacteria from heroin.</title>
        <authorList>
            <person name="Kalinowski J."/>
            <person name="Ahrens B."/>
            <person name="Al-Dilaimi A."/>
            <person name="Winkler A."/>
            <person name="Wibberg D."/>
            <person name="Schleenbecker U."/>
            <person name="Ruckert C."/>
            <person name="Wolfel R."/>
            <person name="Grass G."/>
        </authorList>
    </citation>
    <scope>NUCLEOTIDE SEQUENCE [LARGE SCALE GENOMIC DNA]</scope>
    <source>
        <strain evidence="10 11">7537-G1</strain>
    </source>
</reference>
<proteinExistence type="inferred from homology"/>
<dbReference type="EC" id="5.4.99.25" evidence="5"/>
<evidence type="ECO:0000259" key="7">
    <source>
        <dbReference type="Pfam" id="PF09157"/>
    </source>
</evidence>
<dbReference type="PANTHER" id="PTHR13767">
    <property type="entry name" value="TRNA-PSEUDOURIDINE SYNTHASE"/>
    <property type="match status" value="1"/>
</dbReference>
<dbReference type="GO" id="GO:0031119">
    <property type="term" value="P:tRNA pseudouridine synthesis"/>
    <property type="evidence" value="ECO:0007669"/>
    <property type="project" value="UniProtKB-UniRule"/>
</dbReference>
<dbReference type="OrthoDB" id="9802309at2"/>
<sequence>MSTLEGILAVNKPAGWTSHDVVAKVRRIVKMKRIGHAGTLDPQVTGVLPLCLGRATRVLEYLQELPKEYKAVMRLGYATDTEDVTGNVLESVDEVHVTREEAEEALRSFVGEISQVPPMYSAVKVDGKRLYELAREGKVVERKSRNVFIHEIEMTGFEAGDAGTDISFRVLCSKGTYIRTLCVDIGKALGLPSVMVQLERTRSAGVTAEQCLSIEDIERLMSEGTLDAYLIPVDEAISHLPAHRVGEEKAEAALRGQRLSARVVTPPVQDERPVRLYDGSGKFLGIFQKQEESGAIAPVKVFS</sequence>
<evidence type="ECO:0000259" key="8">
    <source>
        <dbReference type="Pfam" id="PF16198"/>
    </source>
</evidence>
<dbReference type="Pfam" id="PF01509">
    <property type="entry name" value="TruB_N"/>
    <property type="match status" value="1"/>
</dbReference>
<dbReference type="RefSeq" id="WP_095265695.1">
    <property type="nucleotide sequence ID" value="NZ_NPBY01000043.1"/>
</dbReference>
<dbReference type="Proteomes" id="UP000435177">
    <property type="component" value="Unassembled WGS sequence"/>
</dbReference>
<comment type="function">
    <text evidence="5">Responsible for synthesis of pseudouridine from uracil-55 in the psi GC loop of transfer RNAs.</text>
</comment>
<dbReference type="EMBL" id="NPBY01000043">
    <property type="protein sequence ID" value="PAD75934.1"/>
    <property type="molecule type" value="Genomic_DNA"/>
</dbReference>
<protein>
    <recommendedName>
        <fullName evidence="5">tRNA pseudouridine synthase B</fullName>
        <ecNumber evidence="5">5.4.99.25</ecNumber>
    </recommendedName>
    <alternativeName>
        <fullName evidence="5">tRNA pseudouridine(55) synthase</fullName>
        <shortName evidence="5">Psi55 synthase</shortName>
    </alternativeName>
    <alternativeName>
        <fullName evidence="5">tRNA pseudouridylate synthase</fullName>
    </alternativeName>
    <alternativeName>
        <fullName evidence="5">tRNA-uridine isomerase</fullName>
    </alternativeName>
</protein>
<dbReference type="FunFam" id="3.30.2350.10:FF:000011">
    <property type="entry name" value="tRNA pseudouridine synthase B"/>
    <property type="match status" value="1"/>
</dbReference>
<comment type="catalytic activity">
    <reaction evidence="1 5">
        <text>uridine(55) in tRNA = pseudouridine(55) in tRNA</text>
        <dbReference type="Rhea" id="RHEA:42532"/>
        <dbReference type="Rhea" id="RHEA-COMP:10101"/>
        <dbReference type="Rhea" id="RHEA-COMP:10102"/>
        <dbReference type="ChEBI" id="CHEBI:65314"/>
        <dbReference type="ChEBI" id="CHEBI:65315"/>
        <dbReference type="EC" id="5.4.99.25"/>
    </reaction>
</comment>